<name>A0A3B3SZB4_9TELE</name>
<feature type="domain" description="LRRNT" evidence="6">
    <location>
        <begin position="22"/>
        <end position="56"/>
    </location>
</feature>
<feature type="transmembrane region" description="Helical" evidence="4">
    <location>
        <begin position="307"/>
        <end position="327"/>
    </location>
</feature>
<evidence type="ECO:0000256" key="5">
    <source>
        <dbReference type="SAM" id="SignalP"/>
    </source>
</evidence>
<dbReference type="PRINTS" id="PR00019">
    <property type="entry name" value="LEURICHRPT"/>
</dbReference>
<dbReference type="InterPro" id="IPR003591">
    <property type="entry name" value="Leu-rich_rpt_typical-subtyp"/>
</dbReference>
<evidence type="ECO:0000259" key="6">
    <source>
        <dbReference type="SMART" id="SM00013"/>
    </source>
</evidence>
<evidence type="ECO:0000313" key="8">
    <source>
        <dbReference type="Ensembl" id="ENSPKIP00000035441.1"/>
    </source>
</evidence>
<feature type="domain" description="LRRCT" evidence="7">
    <location>
        <begin position="239"/>
        <end position="291"/>
    </location>
</feature>
<dbReference type="InterPro" id="IPR032675">
    <property type="entry name" value="LRR_dom_sf"/>
</dbReference>
<reference evidence="8" key="2">
    <citation type="submission" date="2025-09" db="UniProtKB">
        <authorList>
            <consortium name="Ensembl"/>
        </authorList>
    </citation>
    <scope>IDENTIFICATION</scope>
</reference>
<dbReference type="SMART" id="SM00369">
    <property type="entry name" value="LRR_TYP"/>
    <property type="match status" value="6"/>
</dbReference>
<dbReference type="PANTHER" id="PTHR24364:SF22">
    <property type="entry name" value="TROPHOBLAST GLYCOPROTEIN A-RELATED"/>
    <property type="match status" value="1"/>
</dbReference>
<dbReference type="KEGG" id="pki:111843844"/>
<dbReference type="SMART" id="SM00082">
    <property type="entry name" value="LRRCT"/>
    <property type="match status" value="1"/>
</dbReference>
<dbReference type="Pfam" id="PF13855">
    <property type="entry name" value="LRR_8"/>
    <property type="match status" value="2"/>
</dbReference>
<dbReference type="STRING" id="1676925.ENSPKIP00000035441"/>
<protein>
    <submittedName>
        <fullName evidence="8">Trophoblast glycoprotein 1a</fullName>
    </submittedName>
</protein>
<dbReference type="Ensembl" id="ENSPKIT00000016372.1">
    <property type="protein sequence ID" value="ENSPKIP00000035441.1"/>
    <property type="gene ID" value="ENSPKIG00000014405.1"/>
</dbReference>
<evidence type="ECO:0000313" key="9">
    <source>
        <dbReference type="Proteomes" id="UP000261540"/>
    </source>
</evidence>
<reference evidence="8" key="1">
    <citation type="submission" date="2025-08" db="UniProtKB">
        <authorList>
            <consortium name="Ensembl"/>
        </authorList>
    </citation>
    <scope>IDENTIFICATION</scope>
</reference>
<dbReference type="SMART" id="SM00013">
    <property type="entry name" value="LRRNT"/>
    <property type="match status" value="1"/>
</dbReference>
<dbReference type="GeneTree" id="ENSGT00940000154868"/>
<dbReference type="Proteomes" id="UP000261540">
    <property type="component" value="Unplaced"/>
</dbReference>
<dbReference type="GO" id="GO:0005886">
    <property type="term" value="C:plasma membrane"/>
    <property type="evidence" value="ECO:0007669"/>
    <property type="project" value="TreeGrafter"/>
</dbReference>
<keyword evidence="1" id="KW-0433">Leucine-rich repeat</keyword>
<evidence type="ECO:0000256" key="2">
    <source>
        <dbReference type="ARBA" id="ARBA00022729"/>
    </source>
</evidence>
<proteinExistence type="predicted"/>
<keyword evidence="9" id="KW-1185">Reference proteome</keyword>
<evidence type="ECO:0000259" key="7">
    <source>
        <dbReference type="SMART" id="SM00082"/>
    </source>
</evidence>
<keyword evidence="4" id="KW-1133">Transmembrane helix</keyword>
<evidence type="ECO:0000256" key="4">
    <source>
        <dbReference type="SAM" id="Phobius"/>
    </source>
</evidence>
<dbReference type="OrthoDB" id="8861968at2759"/>
<organism evidence="8 9">
    <name type="scientific">Paramormyrops kingsleyae</name>
    <dbReference type="NCBI Taxonomy" id="1676925"/>
    <lineage>
        <taxon>Eukaryota</taxon>
        <taxon>Metazoa</taxon>
        <taxon>Chordata</taxon>
        <taxon>Craniata</taxon>
        <taxon>Vertebrata</taxon>
        <taxon>Euteleostomi</taxon>
        <taxon>Actinopterygii</taxon>
        <taxon>Neopterygii</taxon>
        <taxon>Teleostei</taxon>
        <taxon>Osteoglossocephala</taxon>
        <taxon>Osteoglossomorpha</taxon>
        <taxon>Osteoglossiformes</taxon>
        <taxon>Mormyridae</taxon>
        <taxon>Paramormyrops</taxon>
    </lineage>
</organism>
<dbReference type="SUPFAM" id="SSF52058">
    <property type="entry name" value="L domain-like"/>
    <property type="match status" value="1"/>
</dbReference>
<evidence type="ECO:0000256" key="3">
    <source>
        <dbReference type="ARBA" id="ARBA00022737"/>
    </source>
</evidence>
<dbReference type="PANTHER" id="PTHR24364">
    <property type="entry name" value="LP06937P"/>
    <property type="match status" value="1"/>
</dbReference>
<keyword evidence="4" id="KW-0472">Membrane</keyword>
<dbReference type="InterPro" id="IPR001611">
    <property type="entry name" value="Leu-rich_rpt"/>
</dbReference>
<feature type="signal peptide" evidence="5">
    <location>
        <begin position="1"/>
        <end position="22"/>
    </location>
</feature>
<dbReference type="GeneID" id="111843844"/>
<dbReference type="RefSeq" id="XP_023667545.1">
    <property type="nucleotide sequence ID" value="XM_023811777.2"/>
</dbReference>
<dbReference type="InterPro" id="IPR000483">
    <property type="entry name" value="Cys-rich_flank_reg_C"/>
</dbReference>
<dbReference type="GO" id="GO:0090090">
    <property type="term" value="P:negative regulation of canonical Wnt signaling pathway"/>
    <property type="evidence" value="ECO:0007669"/>
    <property type="project" value="TreeGrafter"/>
</dbReference>
<sequence length="371" mass="39709">MVRLVLIACVGALLRACPLSAACPAGCECSEAAQTVKCVSKELQSIPLGIPGYARSLFITGNRISRIGPGSFRGLENVTNLSLSNNRITEVQSQAFSSLRGLRSLDLSGNQLFVIHPEALVVSAGSLRELNLSRALYNRSCIGDLAVALRWGALGSLQTLDLSGNRLVLLPSGIFGHVPNLRRLVLANNSLVVVHNGSFSGLERLELLDLTHNSLKTLGEDALGEFELLSGALLLLGENPYACTCGVEDFAAWLNSSRARVTDAERLVCSSPAALRGTPILGLGGQILGCHDGPVGEGARLALQTSYAFLGVVLGFVGVIFLFVLYLNRRGIKKWIVDTRDACHDVLEGYHYRYEIDSDPRLGHISTSGDL</sequence>
<dbReference type="AlphaFoldDB" id="A0A3B3SZB4"/>
<evidence type="ECO:0000256" key="1">
    <source>
        <dbReference type="ARBA" id="ARBA00022614"/>
    </source>
</evidence>
<keyword evidence="4" id="KW-0812">Transmembrane</keyword>
<dbReference type="Gene3D" id="3.80.10.10">
    <property type="entry name" value="Ribonuclease Inhibitor"/>
    <property type="match status" value="1"/>
</dbReference>
<feature type="chain" id="PRO_5017412899" evidence="5">
    <location>
        <begin position="23"/>
        <end position="371"/>
    </location>
</feature>
<accession>A0A3B3SZB4</accession>
<dbReference type="InterPro" id="IPR000372">
    <property type="entry name" value="LRRNT"/>
</dbReference>
<keyword evidence="2 5" id="KW-0732">Signal</keyword>
<dbReference type="InterPro" id="IPR052286">
    <property type="entry name" value="Wnt_signaling_inhibitor"/>
</dbReference>
<keyword evidence="3" id="KW-0677">Repeat</keyword>